<protein>
    <submittedName>
        <fullName evidence="2">Uncharacterized protein</fullName>
    </submittedName>
</protein>
<gene>
    <name evidence="2" type="ORF">A2930_00745</name>
</gene>
<accession>A0A1F5WZM1</accession>
<dbReference type="AlphaFoldDB" id="A0A1F5WZM1"/>
<dbReference type="EMBL" id="MFID01000018">
    <property type="protein sequence ID" value="OGF81084.1"/>
    <property type="molecule type" value="Genomic_DNA"/>
</dbReference>
<organism evidence="2 3">
    <name type="scientific">Candidatus Giovannonibacteria bacterium RIFCSPLOWO2_01_FULL_45_34</name>
    <dbReference type="NCBI Taxonomy" id="1798351"/>
    <lineage>
        <taxon>Bacteria</taxon>
        <taxon>Candidatus Giovannoniibacteriota</taxon>
    </lineage>
</organism>
<evidence type="ECO:0000313" key="3">
    <source>
        <dbReference type="Proteomes" id="UP000178114"/>
    </source>
</evidence>
<feature type="transmembrane region" description="Helical" evidence="1">
    <location>
        <begin position="143"/>
        <end position="163"/>
    </location>
</feature>
<evidence type="ECO:0000256" key="1">
    <source>
        <dbReference type="SAM" id="Phobius"/>
    </source>
</evidence>
<comment type="caution">
    <text evidence="2">The sequence shown here is derived from an EMBL/GenBank/DDBJ whole genome shotgun (WGS) entry which is preliminary data.</text>
</comment>
<reference evidence="2 3" key="1">
    <citation type="journal article" date="2016" name="Nat. Commun.">
        <title>Thousands of microbial genomes shed light on interconnected biogeochemical processes in an aquifer system.</title>
        <authorList>
            <person name="Anantharaman K."/>
            <person name="Brown C.T."/>
            <person name="Hug L.A."/>
            <person name="Sharon I."/>
            <person name="Castelle C.J."/>
            <person name="Probst A.J."/>
            <person name="Thomas B.C."/>
            <person name="Singh A."/>
            <person name="Wilkins M.J."/>
            <person name="Karaoz U."/>
            <person name="Brodie E.L."/>
            <person name="Williams K.H."/>
            <person name="Hubbard S.S."/>
            <person name="Banfield J.F."/>
        </authorList>
    </citation>
    <scope>NUCLEOTIDE SEQUENCE [LARGE SCALE GENOMIC DNA]</scope>
</reference>
<keyword evidence="1" id="KW-0472">Membrane</keyword>
<feature type="transmembrane region" description="Helical" evidence="1">
    <location>
        <begin position="36"/>
        <end position="56"/>
    </location>
</feature>
<feature type="transmembrane region" description="Helical" evidence="1">
    <location>
        <begin position="68"/>
        <end position="91"/>
    </location>
</feature>
<feature type="transmembrane region" description="Helical" evidence="1">
    <location>
        <begin position="12"/>
        <end position="30"/>
    </location>
</feature>
<feature type="transmembrane region" description="Helical" evidence="1">
    <location>
        <begin position="111"/>
        <end position="131"/>
    </location>
</feature>
<name>A0A1F5WZM1_9BACT</name>
<proteinExistence type="predicted"/>
<dbReference type="Proteomes" id="UP000178114">
    <property type="component" value="Unassembled WGS sequence"/>
</dbReference>
<keyword evidence="1" id="KW-1133">Transmembrane helix</keyword>
<evidence type="ECO:0000313" key="2">
    <source>
        <dbReference type="EMBL" id="OGF81084.1"/>
    </source>
</evidence>
<dbReference type="STRING" id="1798351.A2930_00745"/>
<sequence length="174" mass="19269">MNQYLGLFKNPPWDFALVLTLIAGAFFWGASKGKRSVGFIIVNLYIMFALWPFFPVDALTAGRTMTEVWMFNAGIFSLLLILLLLFMSRAFDWGPARNASRSDAGGGRDGVWWEVLILGILAAGFFISILISIAPPGVITKNILFLNPVVLSIFADPAIARWWTVLPILGVLFI</sequence>
<keyword evidence="1" id="KW-0812">Transmembrane</keyword>